<dbReference type="Proteomes" id="UP000063991">
    <property type="component" value="Chromosome"/>
</dbReference>
<dbReference type="AlphaFoldDB" id="A0A126PZY6"/>
<dbReference type="OrthoDB" id="6383884at2"/>
<organism evidence="1 3">
    <name type="scientific">Alteromonas macleodii</name>
    <name type="common">Pseudoalteromonas macleodii</name>
    <dbReference type="NCBI Taxonomy" id="28108"/>
    <lineage>
        <taxon>Bacteria</taxon>
        <taxon>Pseudomonadati</taxon>
        <taxon>Pseudomonadota</taxon>
        <taxon>Gammaproteobacteria</taxon>
        <taxon>Alteromonadales</taxon>
        <taxon>Alteromonadaceae</taxon>
        <taxon>Alteromonas/Salinimonas group</taxon>
        <taxon>Alteromonas</taxon>
    </lineage>
</organism>
<accession>A0A126PZY6</accession>
<sequence length="140" mass="15705">MKSSSSDEFKGLLLERPSIDSDHIVNYLECLGDSFRRFRNSHDASLRSRANFGEEVLSKYLGNSPARTTIERCEQGSPNSTWGIVASYIYEMGAFPDLIKAVSYGQQPTLQIMQLVRKRAKDELVESANAATRKLNSPIE</sequence>
<dbReference type="PATRIC" id="fig|28108.61.peg.4491"/>
<protein>
    <submittedName>
        <fullName evidence="1">Uncharacterized protein</fullName>
    </submittedName>
</protein>
<evidence type="ECO:0000313" key="1">
    <source>
        <dbReference type="EMBL" id="AMJ98531.1"/>
    </source>
</evidence>
<evidence type="ECO:0000313" key="3">
    <source>
        <dbReference type="Proteomes" id="UP000063991"/>
    </source>
</evidence>
<dbReference type="GeneID" id="56269349"/>
<name>A0A126PZY6_ALTMA</name>
<dbReference type="EMBL" id="CP014323">
    <property type="protein sequence ID" value="AMJ98531.1"/>
    <property type="molecule type" value="Genomic_DNA"/>
</dbReference>
<reference evidence="1 3" key="1">
    <citation type="submission" date="2015-12" db="EMBL/GenBank/DDBJ databases">
        <authorList>
            <person name="Shamseldin A."/>
            <person name="Moawad H."/>
            <person name="Abd El-Rahim W.M."/>
            <person name="Sadowsky M.J."/>
        </authorList>
    </citation>
    <scope>NUCLEOTIDE SEQUENCE [LARGE SCALE GENOMIC DNA]</scope>
    <source>
        <strain evidence="1 3">D7</strain>
    </source>
</reference>
<evidence type="ECO:0000313" key="2">
    <source>
        <dbReference type="EMBL" id="OES25689.1"/>
    </source>
</evidence>
<dbReference type="Proteomes" id="UP000095392">
    <property type="component" value="Unassembled WGS sequence"/>
</dbReference>
<reference evidence="2 4" key="2">
    <citation type="submission" date="2016-09" db="EMBL/GenBank/DDBJ databases">
        <title>Draft Genome Sequence of four Alteromonas macleodii strains isolated from copper coupons and grown long-term at elevated copper levels.</title>
        <authorList>
            <person name="Cusick K."/>
            <person name="Dale J."/>
            <person name="Little B."/>
            <person name="Biffinger J."/>
        </authorList>
    </citation>
    <scope>NUCLEOTIDE SEQUENCE [LARGE SCALE GENOMIC DNA]</scope>
    <source>
        <strain evidence="2 4">KCP01</strain>
    </source>
</reference>
<keyword evidence="4" id="KW-1185">Reference proteome</keyword>
<gene>
    <name evidence="1" type="ORF">AVL55_10345</name>
    <name evidence="2" type="ORF">BFV95_4371</name>
</gene>
<evidence type="ECO:0000313" key="4">
    <source>
        <dbReference type="Proteomes" id="UP000095392"/>
    </source>
</evidence>
<proteinExistence type="predicted"/>
<dbReference type="EMBL" id="MIPY01000041">
    <property type="protein sequence ID" value="OES25689.1"/>
    <property type="molecule type" value="Genomic_DNA"/>
</dbReference>
<dbReference type="RefSeq" id="WP_015068750.1">
    <property type="nucleotide sequence ID" value="NZ_CP014323.1"/>
</dbReference>